<keyword evidence="2" id="KW-1003">Cell membrane</keyword>
<dbReference type="PANTHER" id="PTHR35007">
    <property type="entry name" value="INTEGRAL MEMBRANE PROTEIN-RELATED"/>
    <property type="match status" value="1"/>
</dbReference>
<feature type="transmembrane region" description="Helical" evidence="6">
    <location>
        <begin position="225"/>
        <end position="252"/>
    </location>
</feature>
<evidence type="ECO:0000256" key="4">
    <source>
        <dbReference type="ARBA" id="ARBA00022989"/>
    </source>
</evidence>
<dbReference type="PANTHER" id="PTHR35007:SF3">
    <property type="entry name" value="POSSIBLE CONSERVED ALANINE RICH MEMBRANE PROTEIN"/>
    <property type="match status" value="1"/>
</dbReference>
<feature type="domain" description="Type II secretion system protein GspF" evidence="7">
    <location>
        <begin position="122"/>
        <end position="244"/>
    </location>
</feature>
<sequence>MTGGSASPVALVLTVSAGWLWAARSVSDRRAGHRVRHRGGALLGRPARRGAGRRPAVGAMARARGWAAPLGAAITVAAVVGGASGGLLGAVAAWGVRGWLRRSPPAPDETAQDAERRLPLAADLLAACLSAGAGPQQAADAVGRSLGGPLGDRLARAAAELRLGGEPTEAWARLGALPGAGPLARCLERADASGAPAADGVARLATGLRAERGRRGAARAQRAQVLMTAPVGLCFLPAFLAVGVAPVVVGLASGLL</sequence>
<evidence type="ECO:0000256" key="2">
    <source>
        <dbReference type="ARBA" id="ARBA00022475"/>
    </source>
</evidence>
<keyword evidence="9" id="KW-1185">Reference proteome</keyword>
<proteinExistence type="predicted"/>
<feature type="transmembrane region" description="Helical" evidence="6">
    <location>
        <begin position="70"/>
        <end position="96"/>
    </location>
</feature>
<evidence type="ECO:0000256" key="6">
    <source>
        <dbReference type="SAM" id="Phobius"/>
    </source>
</evidence>
<dbReference type="EMBL" id="JANUGQ010000033">
    <property type="protein sequence ID" value="MCS0639264.1"/>
    <property type="molecule type" value="Genomic_DNA"/>
</dbReference>
<keyword evidence="3 6" id="KW-0812">Transmembrane</keyword>
<accession>A0ABT2CPB2</accession>
<dbReference type="Pfam" id="PF00482">
    <property type="entry name" value="T2SSF"/>
    <property type="match status" value="1"/>
</dbReference>
<evidence type="ECO:0000259" key="7">
    <source>
        <dbReference type="Pfam" id="PF00482"/>
    </source>
</evidence>
<keyword evidence="4 6" id="KW-1133">Transmembrane helix</keyword>
<dbReference type="Proteomes" id="UP001431313">
    <property type="component" value="Unassembled WGS sequence"/>
</dbReference>
<evidence type="ECO:0000256" key="3">
    <source>
        <dbReference type="ARBA" id="ARBA00022692"/>
    </source>
</evidence>
<comment type="caution">
    <text evidence="8">The sequence shown here is derived from an EMBL/GenBank/DDBJ whole genome shotgun (WGS) entry which is preliminary data.</text>
</comment>
<evidence type="ECO:0000256" key="1">
    <source>
        <dbReference type="ARBA" id="ARBA00004651"/>
    </source>
</evidence>
<dbReference type="RefSeq" id="WP_258790598.1">
    <property type="nucleotide sequence ID" value="NZ_JANUGQ010000033.1"/>
</dbReference>
<keyword evidence="5 6" id="KW-0472">Membrane</keyword>
<gene>
    <name evidence="8" type="ORF">NX801_27220</name>
</gene>
<evidence type="ECO:0000313" key="8">
    <source>
        <dbReference type="EMBL" id="MCS0639264.1"/>
    </source>
</evidence>
<comment type="subcellular location">
    <subcellularLocation>
        <location evidence="1">Cell membrane</location>
        <topology evidence="1">Multi-pass membrane protein</topology>
    </subcellularLocation>
</comment>
<evidence type="ECO:0000256" key="5">
    <source>
        <dbReference type="ARBA" id="ARBA00023136"/>
    </source>
</evidence>
<dbReference type="InterPro" id="IPR018076">
    <property type="entry name" value="T2SS_GspF_dom"/>
</dbReference>
<evidence type="ECO:0000313" key="9">
    <source>
        <dbReference type="Proteomes" id="UP001431313"/>
    </source>
</evidence>
<name>A0ABT2CPB2_9ACTN</name>
<organism evidence="8 9">
    <name type="scientific">Streptomyces pyxinae</name>
    <dbReference type="NCBI Taxonomy" id="2970734"/>
    <lineage>
        <taxon>Bacteria</taxon>
        <taxon>Bacillati</taxon>
        <taxon>Actinomycetota</taxon>
        <taxon>Actinomycetes</taxon>
        <taxon>Kitasatosporales</taxon>
        <taxon>Streptomycetaceae</taxon>
        <taxon>Streptomyces</taxon>
    </lineage>
</organism>
<protein>
    <submittedName>
        <fullName evidence="8">Type II secretion system F family protein</fullName>
    </submittedName>
</protein>
<reference evidence="8" key="1">
    <citation type="submission" date="2022-08" db="EMBL/GenBank/DDBJ databases">
        <authorList>
            <person name="Somphong A."/>
            <person name="Phongsopitanun W."/>
        </authorList>
    </citation>
    <scope>NUCLEOTIDE SEQUENCE</scope>
    <source>
        <strain evidence="8">LP05-1</strain>
    </source>
</reference>